<keyword evidence="5" id="KW-0029">Amino-acid transport</keyword>
<accession>A0ABX9MX51</accession>
<evidence type="ECO:0000256" key="5">
    <source>
        <dbReference type="ARBA" id="ARBA00022970"/>
    </source>
</evidence>
<name>A0ABX9MX51_9BURK</name>
<evidence type="ECO:0000256" key="2">
    <source>
        <dbReference type="ARBA" id="ARBA00022448"/>
    </source>
</evidence>
<feature type="transmembrane region" description="Helical" evidence="9">
    <location>
        <begin position="232"/>
        <end position="260"/>
    </location>
</feature>
<feature type="transmembrane region" description="Helical" evidence="9">
    <location>
        <begin position="106"/>
        <end position="126"/>
    </location>
</feature>
<keyword evidence="4 9" id="KW-0812">Transmembrane</keyword>
<reference evidence="10 11" key="1">
    <citation type="submission" date="2017-08" db="EMBL/GenBank/DDBJ databases">
        <title>Pusillimonas indicus sp. nov., a member of the family Alcaligenaceae isolated from surface seawater.</title>
        <authorList>
            <person name="Li J."/>
        </authorList>
    </citation>
    <scope>NUCLEOTIDE SEQUENCE [LARGE SCALE GENOMIC DNA]</scope>
    <source>
        <strain evidence="10 11">17-4A</strain>
    </source>
</reference>
<feature type="transmembrane region" description="Helical" evidence="9">
    <location>
        <begin position="64"/>
        <end position="85"/>
    </location>
</feature>
<comment type="caution">
    <text evidence="10">The sequence shown here is derived from an EMBL/GenBank/DDBJ whole genome shotgun (WGS) entry which is preliminary data.</text>
</comment>
<dbReference type="Proteomes" id="UP000266483">
    <property type="component" value="Unassembled WGS sequence"/>
</dbReference>
<dbReference type="PANTHER" id="PTHR11795:SF442">
    <property type="entry name" value="ABC TRANSPORTER ATP-BINDING PROTEIN"/>
    <property type="match status" value="1"/>
</dbReference>
<comment type="subcellular location">
    <subcellularLocation>
        <location evidence="1">Cell membrane</location>
        <topology evidence="1">Multi-pass membrane protein</topology>
    </subcellularLocation>
</comment>
<evidence type="ECO:0000256" key="8">
    <source>
        <dbReference type="ARBA" id="ARBA00037998"/>
    </source>
</evidence>
<dbReference type="InterPro" id="IPR001851">
    <property type="entry name" value="ABC_transp_permease"/>
</dbReference>
<dbReference type="Pfam" id="PF02653">
    <property type="entry name" value="BPD_transp_2"/>
    <property type="match status" value="1"/>
</dbReference>
<evidence type="ECO:0000256" key="7">
    <source>
        <dbReference type="ARBA" id="ARBA00023136"/>
    </source>
</evidence>
<keyword evidence="11" id="KW-1185">Reference proteome</keyword>
<evidence type="ECO:0000256" key="4">
    <source>
        <dbReference type="ARBA" id="ARBA00022692"/>
    </source>
</evidence>
<evidence type="ECO:0000256" key="1">
    <source>
        <dbReference type="ARBA" id="ARBA00004651"/>
    </source>
</evidence>
<keyword evidence="3" id="KW-1003">Cell membrane</keyword>
<evidence type="ECO:0000256" key="3">
    <source>
        <dbReference type="ARBA" id="ARBA00022475"/>
    </source>
</evidence>
<sequence>MVRRPNAHGGTSMIGNLIQIANALSFSALLFIVASGFTLIFGLLRVVNLSHGSLYLVGGYVGMMVAVATGSFLLAFIASALVIAVMGYCLDRWLLNRVKDAELKQVLLTLGVAMVLNDLALVAWGGDTRTIPIPELLVGAIKIGNFFYPKYRMLVIIAGIAIFVVLWFVYNRTKLGALIRAGVDDREMVQAMGINIRRLFVFTFMLGSALAGMAGTLGGAFLTLYPGADVEILVFALAIVIIGGRGSLVGAAVGSLLVGFLANFGQVWVPELSYFIIFGPMALLLAFRPLGLFGKA</sequence>
<feature type="transmembrane region" description="Helical" evidence="9">
    <location>
        <begin position="199"/>
        <end position="226"/>
    </location>
</feature>
<keyword evidence="2" id="KW-0813">Transport</keyword>
<comment type="similarity">
    <text evidence="8">Belongs to the binding-protein-dependent transport system permease family. LivHM subfamily.</text>
</comment>
<gene>
    <name evidence="10" type="ORF">CJO09_07705</name>
</gene>
<feature type="transmembrane region" description="Helical" evidence="9">
    <location>
        <begin position="20"/>
        <end position="44"/>
    </location>
</feature>
<dbReference type="EMBL" id="NQOU01000002">
    <property type="protein sequence ID" value="RII83469.1"/>
    <property type="molecule type" value="Genomic_DNA"/>
</dbReference>
<proteinExistence type="inferred from homology"/>
<evidence type="ECO:0000256" key="6">
    <source>
        <dbReference type="ARBA" id="ARBA00022989"/>
    </source>
</evidence>
<dbReference type="InterPro" id="IPR052157">
    <property type="entry name" value="BCAA_transport_permease"/>
</dbReference>
<keyword evidence="6 9" id="KW-1133">Transmembrane helix</keyword>
<keyword evidence="7 9" id="KW-0472">Membrane</keyword>
<feature type="transmembrane region" description="Helical" evidence="9">
    <location>
        <begin position="272"/>
        <end position="290"/>
    </location>
</feature>
<dbReference type="PANTHER" id="PTHR11795">
    <property type="entry name" value="BRANCHED-CHAIN AMINO ACID TRANSPORT SYSTEM PERMEASE PROTEIN LIVH"/>
    <property type="match status" value="1"/>
</dbReference>
<evidence type="ECO:0000256" key="9">
    <source>
        <dbReference type="SAM" id="Phobius"/>
    </source>
</evidence>
<dbReference type="CDD" id="cd06582">
    <property type="entry name" value="TM_PBP1_LivH_like"/>
    <property type="match status" value="1"/>
</dbReference>
<protein>
    <submittedName>
        <fullName evidence="10">Branched-chain amino acid ABC transporter permease</fullName>
    </submittedName>
</protein>
<evidence type="ECO:0000313" key="11">
    <source>
        <dbReference type="Proteomes" id="UP000266483"/>
    </source>
</evidence>
<evidence type="ECO:0000313" key="10">
    <source>
        <dbReference type="EMBL" id="RII83469.1"/>
    </source>
</evidence>
<feature type="transmembrane region" description="Helical" evidence="9">
    <location>
        <begin position="151"/>
        <end position="170"/>
    </location>
</feature>
<organism evidence="10 11">
    <name type="scientific">Neopusillimonas maritima</name>
    <dbReference type="NCBI Taxonomy" id="2026239"/>
    <lineage>
        <taxon>Bacteria</taxon>
        <taxon>Pseudomonadati</taxon>
        <taxon>Pseudomonadota</taxon>
        <taxon>Betaproteobacteria</taxon>
        <taxon>Burkholderiales</taxon>
        <taxon>Alcaligenaceae</taxon>
        <taxon>Neopusillimonas</taxon>
    </lineage>
</organism>